<proteinExistence type="predicted"/>
<evidence type="ECO:0000313" key="1">
    <source>
        <dbReference type="EMBL" id="DAD31281.1"/>
    </source>
</evidence>
<evidence type="ECO:0000313" key="2">
    <source>
        <dbReference type="Proteomes" id="UP000607653"/>
    </source>
</evidence>
<protein>
    <submittedName>
        <fullName evidence="1">Uncharacterized protein</fullName>
    </submittedName>
</protein>
<name>A0A822YIG6_NELNU</name>
<organism evidence="1 2">
    <name type="scientific">Nelumbo nucifera</name>
    <name type="common">Sacred lotus</name>
    <dbReference type="NCBI Taxonomy" id="4432"/>
    <lineage>
        <taxon>Eukaryota</taxon>
        <taxon>Viridiplantae</taxon>
        <taxon>Streptophyta</taxon>
        <taxon>Embryophyta</taxon>
        <taxon>Tracheophyta</taxon>
        <taxon>Spermatophyta</taxon>
        <taxon>Magnoliopsida</taxon>
        <taxon>Proteales</taxon>
        <taxon>Nelumbonaceae</taxon>
        <taxon>Nelumbo</taxon>
    </lineage>
</organism>
<accession>A0A822YIG6</accession>
<comment type="caution">
    <text evidence="1">The sequence shown here is derived from an EMBL/GenBank/DDBJ whole genome shotgun (WGS) entry which is preliminary data.</text>
</comment>
<dbReference type="Proteomes" id="UP000607653">
    <property type="component" value="Unassembled WGS sequence"/>
</dbReference>
<sequence>MDSNVDLDAGMEAALRQSWLVDQKDDYNQLTKSVRLEI</sequence>
<keyword evidence="2" id="KW-1185">Reference proteome</keyword>
<dbReference type="AlphaFoldDB" id="A0A822YIG6"/>
<dbReference type="EMBL" id="DUZY01000003">
    <property type="protein sequence ID" value="DAD31281.1"/>
    <property type="molecule type" value="Genomic_DNA"/>
</dbReference>
<reference evidence="1 2" key="1">
    <citation type="journal article" date="2020" name="Mol. Biol. Evol.">
        <title>Distinct Expression and Methylation Patterns for Genes with Different Fates following a Single Whole-Genome Duplication in Flowering Plants.</title>
        <authorList>
            <person name="Shi T."/>
            <person name="Rahmani R.S."/>
            <person name="Gugger P.F."/>
            <person name="Wang M."/>
            <person name="Li H."/>
            <person name="Zhang Y."/>
            <person name="Li Z."/>
            <person name="Wang Q."/>
            <person name="Van de Peer Y."/>
            <person name="Marchal K."/>
            <person name="Chen J."/>
        </authorList>
    </citation>
    <scope>NUCLEOTIDE SEQUENCE [LARGE SCALE GENOMIC DNA]</scope>
    <source>
        <tissue evidence="1">Leaf</tissue>
    </source>
</reference>
<gene>
    <name evidence="1" type="ORF">HUJ06_010132</name>
</gene>